<feature type="non-terminal residue" evidence="2">
    <location>
        <position position="69"/>
    </location>
</feature>
<dbReference type="InParanoid" id="C1EFE1"/>
<sequence>TLLMASCAAGHKRLSRHLVKRGAGLNKRNAEGNTALHFALAMGHVELGDFLVAKGADDGVTNNYGMSPF</sequence>
<accession>C1EFE1</accession>
<dbReference type="Pfam" id="PF12796">
    <property type="entry name" value="Ank_2"/>
    <property type="match status" value="1"/>
</dbReference>
<organism evidence="2 3">
    <name type="scientific">Micromonas commoda (strain RCC299 / NOUM17 / CCMP2709)</name>
    <name type="common">Picoplanktonic green alga</name>
    <dbReference type="NCBI Taxonomy" id="296587"/>
    <lineage>
        <taxon>Eukaryota</taxon>
        <taxon>Viridiplantae</taxon>
        <taxon>Chlorophyta</taxon>
        <taxon>Mamiellophyceae</taxon>
        <taxon>Mamiellales</taxon>
        <taxon>Mamiellaceae</taxon>
        <taxon>Micromonas</taxon>
    </lineage>
</organism>
<dbReference type="KEGG" id="mis:MICPUN_76994"/>
<evidence type="ECO:0000313" key="2">
    <source>
        <dbReference type="EMBL" id="ACO67070.1"/>
    </source>
</evidence>
<evidence type="ECO:0000256" key="1">
    <source>
        <dbReference type="PROSITE-ProRule" id="PRU00023"/>
    </source>
</evidence>
<reference evidence="2 3" key="1">
    <citation type="journal article" date="2009" name="Science">
        <title>Green evolution and dynamic adaptations revealed by genomes of the marine picoeukaryotes Micromonas.</title>
        <authorList>
            <person name="Worden A.Z."/>
            <person name="Lee J.H."/>
            <person name="Mock T."/>
            <person name="Rouze P."/>
            <person name="Simmons M.P."/>
            <person name="Aerts A.L."/>
            <person name="Allen A.E."/>
            <person name="Cuvelier M.L."/>
            <person name="Derelle E."/>
            <person name="Everett M.V."/>
            <person name="Foulon E."/>
            <person name="Grimwood J."/>
            <person name="Gundlach H."/>
            <person name="Henrissat B."/>
            <person name="Napoli C."/>
            <person name="McDonald S.M."/>
            <person name="Parker M.S."/>
            <person name="Rombauts S."/>
            <person name="Salamov A."/>
            <person name="Von Dassow P."/>
            <person name="Badger J.H."/>
            <person name="Coutinho P.M."/>
            <person name="Demir E."/>
            <person name="Dubchak I."/>
            <person name="Gentemann C."/>
            <person name="Eikrem W."/>
            <person name="Gready J.E."/>
            <person name="John U."/>
            <person name="Lanier W."/>
            <person name="Lindquist E.A."/>
            <person name="Lucas S."/>
            <person name="Mayer K.F."/>
            <person name="Moreau H."/>
            <person name="Not F."/>
            <person name="Otillar R."/>
            <person name="Panaud O."/>
            <person name="Pangilinan J."/>
            <person name="Paulsen I."/>
            <person name="Piegu B."/>
            <person name="Poliakov A."/>
            <person name="Robbens S."/>
            <person name="Schmutz J."/>
            <person name="Toulza E."/>
            <person name="Wyss T."/>
            <person name="Zelensky A."/>
            <person name="Zhou K."/>
            <person name="Armbrust E.V."/>
            <person name="Bhattacharya D."/>
            <person name="Goodenough U.W."/>
            <person name="Van de Peer Y."/>
            <person name="Grigoriev I.V."/>
        </authorList>
    </citation>
    <scope>NUCLEOTIDE SEQUENCE [LARGE SCALE GENOMIC DNA]</scope>
    <source>
        <strain evidence="3">RCC299 / NOUM17</strain>
    </source>
</reference>
<dbReference type="Gene3D" id="1.25.40.20">
    <property type="entry name" value="Ankyrin repeat-containing domain"/>
    <property type="match status" value="1"/>
</dbReference>
<dbReference type="STRING" id="296587.C1EFE1"/>
<dbReference type="PROSITE" id="PS50297">
    <property type="entry name" value="ANK_REP_REGION"/>
    <property type="match status" value="1"/>
</dbReference>
<dbReference type="PANTHER" id="PTHR22677">
    <property type="entry name" value="ANKYRIN REPEAT DOMAIN-CONTAINING PROTEIN 60"/>
    <property type="match status" value="1"/>
</dbReference>
<evidence type="ECO:0000313" key="3">
    <source>
        <dbReference type="Proteomes" id="UP000002009"/>
    </source>
</evidence>
<dbReference type="InterPro" id="IPR036770">
    <property type="entry name" value="Ankyrin_rpt-contain_sf"/>
</dbReference>
<dbReference type="GeneID" id="8248512"/>
<keyword evidence="1" id="KW-0040">ANK repeat</keyword>
<dbReference type="SUPFAM" id="SSF48403">
    <property type="entry name" value="Ankyrin repeat"/>
    <property type="match status" value="1"/>
</dbReference>
<dbReference type="PROSITE" id="PS50088">
    <property type="entry name" value="ANK_REPEAT"/>
    <property type="match status" value="1"/>
</dbReference>
<dbReference type="OrthoDB" id="548600at2759"/>
<dbReference type="RefSeq" id="XP_002505812.1">
    <property type="nucleotide sequence ID" value="XM_002505766.1"/>
</dbReference>
<feature type="non-terminal residue" evidence="2">
    <location>
        <position position="1"/>
    </location>
</feature>
<protein>
    <submittedName>
        <fullName evidence="2">Uncharacterized protein</fullName>
    </submittedName>
</protein>
<gene>
    <name evidence="2" type="ORF">MICPUN_76994</name>
</gene>
<dbReference type="EMBL" id="CP001331">
    <property type="protein sequence ID" value="ACO67070.1"/>
    <property type="molecule type" value="Genomic_DNA"/>
</dbReference>
<feature type="repeat" description="ANK" evidence="1">
    <location>
        <begin position="31"/>
        <end position="63"/>
    </location>
</feature>
<name>C1EFE1_MICCC</name>
<proteinExistence type="predicted"/>
<dbReference type="PANTHER" id="PTHR22677:SF4">
    <property type="entry name" value="USHER SYNDROME TYPE-1G PROTEIN-LIKE PROTEIN"/>
    <property type="match status" value="1"/>
</dbReference>
<dbReference type="InterPro" id="IPR002110">
    <property type="entry name" value="Ankyrin_rpt"/>
</dbReference>
<keyword evidence="3" id="KW-1185">Reference proteome</keyword>
<dbReference type="Proteomes" id="UP000002009">
    <property type="component" value="Chromosome 13"/>
</dbReference>
<dbReference type="AlphaFoldDB" id="C1EFE1"/>
<dbReference type="InterPro" id="IPR039323">
    <property type="entry name" value="ANKRD_45/46/60"/>
</dbReference>